<name>A0A249XWV5_9CAUD</name>
<dbReference type="GeneID" id="65109604"/>
<sequence>MEINILRGPSGRILTRKMMKNGTMEKLINMFPWCSPKMHLLVQCFEHNISQPRCLQCNKGLNNPNNLYCNPSCQMKYLGGFPKDINKGRTPWNKGKKIGNEHHLSITNPDKWELIKTKISKANSGVNNGMYGWDNKEQREKQSQTMKRKILNGEFTPNTNNRNTCFDVVYNGKNYRSSWEASFASINPNYLYEKIRIPYIGEDNKTHIYIADFFDPKSKEVIEIRPKSLYDENHPKILEAKKYCKTNGYKYIHIDIDYFAENEHLIDYDGLKDSARKMKNAIKKYKRNKKT</sequence>
<proteinExistence type="predicted"/>
<evidence type="ECO:0000313" key="2">
    <source>
        <dbReference type="Proteomes" id="UP000257595"/>
    </source>
</evidence>
<dbReference type="Proteomes" id="UP000257595">
    <property type="component" value="Segment"/>
</dbReference>
<keyword evidence="2" id="KW-1185">Reference proteome</keyword>
<dbReference type="RefSeq" id="YP_010092059.1">
    <property type="nucleotide sequence ID" value="NC_055727.1"/>
</dbReference>
<organism evidence="1 2">
    <name type="scientific">Proteus phage PM2</name>
    <dbReference type="NCBI Taxonomy" id="2025809"/>
    <lineage>
        <taxon>Viruses</taxon>
        <taxon>Duplodnaviria</taxon>
        <taxon>Heunggongvirae</taxon>
        <taxon>Uroviricota</taxon>
        <taxon>Caudoviricetes</taxon>
        <taxon>Pantevenvirales</taxon>
        <taxon>Straboviridae</taxon>
        <taxon>Bragavirus</taxon>
        <taxon>Bragavirus pm2</taxon>
    </lineage>
</organism>
<accession>A0A249XWV5</accession>
<reference evidence="1 2" key="1">
    <citation type="submission" date="2017-04" db="EMBL/GenBank/DDBJ databases">
        <title>Complete Genome Sequence of Lytic Bacteriophage PM2 Infecting Proteus mirabilis Isolates.</title>
        <authorList>
            <person name="Kim D."/>
            <person name="Kim Y.J."/>
            <person name="Han B.K."/>
            <person name="Kim H."/>
        </authorList>
    </citation>
    <scope>NUCLEOTIDE SEQUENCE [LARGE SCALE GENOMIC DNA]</scope>
</reference>
<dbReference type="EMBL" id="MF001355">
    <property type="protein sequence ID" value="ASZ76451.1"/>
    <property type="molecule type" value="Genomic_DNA"/>
</dbReference>
<evidence type="ECO:0000313" key="1">
    <source>
        <dbReference type="EMBL" id="ASZ76451.1"/>
    </source>
</evidence>
<dbReference type="KEGG" id="vg:65109604"/>
<protein>
    <submittedName>
        <fullName evidence="1">Uncharacterized protein</fullName>
    </submittedName>
</protein>